<keyword evidence="6" id="KW-0498">Mitosis</keyword>
<evidence type="ECO:0000256" key="10">
    <source>
        <dbReference type="SAM" id="Coils"/>
    </source>
</evidence>
<dbReference type="GO" id="GO:0051301">
    <property type="term" value="P:cell division"/>
    <property type="evidence" value="ECO:0007669"/>
    <property type="project" value="UniProtKB-KW"/>
</dbReference>
<evidence type="ECO:0000256" key="5">
    <source>
        <dbReference type="ARBA" id="ARBA00022701"/>
    </source>
</evidence>
<evidence type="ECO:0000313" key="12">
    <source>
        <dbReference type="EMBL" id="KAH3849262.1"/>
    </source>
</evidence>
<keyword evidence="13" id="KW-1185">Reference proteome</keyword>
<evidence type="ECO:0000259" key="11">
    <source>
        <dbReference type="Pfam" id="PF14932"/>
    </source>
</evidence>
<dbReference type="GO" id="GO:0072686">
    <property type="term" value="C:mitotic spindle"/>
    <property type="evidence" value="ECO:0007669"/>
    <property type="project" value="TreeGrafter"/>
</dbReference>
<dbReference type="PANTHER" id="PTHR19378">
    <property type="entry name" value="GOLGIN- RELATED"/>
    <property type="match status" value="1"/>
</dbReference>
<dbReference type="PANTHER" id="PTHR19378:SF0">
    <property type="entry name" value="HAUS AUGMIN-LIKE COMPLEX SUBUNIT 3"/>
    <property type="match status" value="1"/>
</dbReference>
<keyword evidence="7 10" id="KW-0175">Coiled coil</keyword>
<dbReference type="InterPro" id="IPR026206">
    <property type="entry name" value="HAUS3"/>
</dbReference>
<reference evidence="12" key="1">
    <citation type="journal article" date="2019" name="bioRxiv">
        <title>The Genome of the Zebra Mussel, Dreissena polymorpha: A Resource for Invasive Species Research.</title>
        <authorList>
            <person name="McCartney M.A."/>
            <person name="Auch B."/>
            <person name="Kono T."/>
            <person name="Mallez S."/>
            <person name="Zhang Y."/>
            <person name="Obille A."/>
            <person name="Becker A."/>
            <person name="Abrahante J.E."/>
            <person name="Garbe J."/>
            <person name="Badalamenti J.P."/>
            <person name="Herman A."/>
            <person name="Mangelson H."/>
            <person name="Liachko I."/>
            <person name="Sullivan S."/>
            <person name="Sone E.D."/>
            <person name="Koren S."/>
            <person name="Silverstein K.A.T."/>
            <person name="Beckman K.B."/>
            <person name="Gohl D.M."/>
        </authorList>
    </citation>
    <scope>NUCLEOTIDE SEQUENCE</scope>
    <source>
        <strain evidence="12">Duluth1</strain>
        <tissue evidence="12">Whole animal</tissue>
    </source>
</reference>
<keyword evidence="9" id="KW-0131">Cell cycle</keyword>
<dbReference type="GO" id="GO:0031023">
    <property type="term" value="P:microtubule organizing center organization"/>
    <property type="evidence" value="ECO:0007669"/>
    <property type="project" value="TreeGrafter"/>
</dbReference>
<evidence type="ECO:0000313" key="13">
    <source>
        <dbReference type="Proteomes" id="UP000828390"/>
    </source>
</evidence>
<accession>A0A9D4KZX4</accession>
<keyword evidence="3" id="KW-0963">Cytoplasm</keyword>
<comment type="similarity">
    <text evidence="2">Belongs to the HAUS3 family.</text>
</comment>
<dbReference type="AlphaFoldDB" id="A0A9D4KZX4"/>
<dbReference type="GO" id="GO:0005815">
    <property type="term" value="C:microtubule organizing center"/>
    <property type="evidence" value="ECO:0007669"/>
    <property type="project" value="TreeGrafter"/>
</dbReference>
<keyword evidence="5" id="KW-0493">Microtubule</keyword>
<evidence type="ECO:0000256" key="2">
    <source>
        <dbReference type="ARBA" id="ARBA00009645"/>
    </source>
</evidence>
<sequence>LNDSIDKICKSVGSLSALYKEPAPNKSGDASTSFNITLSGLPLKSFVSGKPNSLPCQTASPAMFFSQIPVLQYYSAEESYTSQLTAFTKKQFFQGIAEMASCGEDSRFEILEVSDPDSLLVRGESNEVNIQDCKELARLQKLFVKSESDRIKATCEMQRLKGQLESAKGVLSALDSGTFCTEGLKNKEQLDKLRASQKSVQQEFSALGEGDFPTLIQECREAKVIRVLTGDYNLKLARQDYFTANQDKVITQLIVQRSRNEFVTMALELELRQHREIHHLLTSLFSQLQNHLTQFEARLHVMADTSLTPARHKRETIDSRDKSTARLYHMLDDSVEAAGGRQLFLTYNSLVENAGQLQQRHSQLHRSLEFTSSASMDHIHMLEASVRECESLLYAESSTSSGPPPLTPRPIQQAMISLREMLARLEQNILDLVKDIDHKKKVLKADPLLTRERKLFTYFFNNPAKLHQTFEEISSRLQATARMEKS</sequence>
<dbReference type="GO" id="GO:0070652">
    <property type="term" value="C:HAUS complex"/>
    <property type="evidence" value="ECO:0007669"/>
    <property type="project" value="InterPro"/>
</dbReference>
<organism evidence="12 13">
    <name type="scientific">Dreissena polymorpha</name>
    <name type="common">Zebra mussel</name>
    <name type="synonym">Mytilus polymorpha</name>
    <dbReference type="NCBI Taxonomy" id="45954"/>
    <lineage>
        <taxon>Eukaryota</taxon>
        <taxon>Metazoa</taxon>
        <taxon>Spiralia</taxon>
        <taxon>Lophotrochozoa</taxon>
        <taxon>Mollusca</taxon>
        <taxon>Bivalvia</taxon>
        <taxon>Autobranchia</taxon>
        <taxon>Heteroconchia</taxon>
        <taxon>Euheterodonta</taxon>
        <taxon>Imparidentia</taxon>
        <taxon>Neoheterodontei</taxon>
        <taxon>Myida</taxon>
        <taxon>Dreissenoidea</taxon>
        <taxon>Dreissenidae</taxon>
        <taxon>Dreissena</taxon>
    </lineage>
</organism>
<evidence type="ECO:0000256" key="7">
    <source>
        <dbReference type="ARBA" id="ARBA00023054"/>
    </source>
</evidence>
<evidence type="ECO:0000256" key="8">
    <source>
        <dbReference type="ARBA" id="ARBA00023212"/>
    </source>
</evidence>
<evidence type="ECO:0000256" key="3">
    <source>
        <dbReference type="ARBA" id="ARBA00022490"/>
    </source>
</evidence>
<dbReference type="EMBL" id="JAIWYP010000003">
    <property type="protein sequence ID" value="KAH3849262.1"/>
    <property type="molecule type" value="Genomic_DNA"/>
</dbReference>
<dbReference type="Pfam" id="PF14932">
    <property type="entry name" value="HAUS-augmin3"/>
    <property type="match status" value="1"/>
</dbReference>
<feature type="non-terminal residue" evidence="12">
    <location>
        <position position="1"/>
    </location>
</feature>
<dbReference type="PRINTS" id="PR02089">
    <property type="entry name" value="HAUSAUGMINL3"/>
</dbReference>
<evidence type="ECO:0000256" key="9">
    <source>
        <dbReference type="ARBA" id="ARBA00023306"/>
    </source>
</evidence>
<reference evidence="12" key="2">
    <citation type="submission" date="2020-11" db="EMBL/GenBank/DDBJ databases">
        <authorList>
            <person name="McCartney M.A."/>
            <person name="Auch B."/>
            <person name="Kono T."/>
            <person name="Mallez S."/>
            <person name="Becker A."/>
            <person name="Gohl D.M."/>
            <person name="Silverstein K.A.T."/>
            <person name="Koren S."/>
            <person name="Bechman K.B."/>
            <person name="Herman A."/>
            <person name="Abrahante J.E."/>
            <person name="Garbe J."/>
        </authorList>
    </citation>
    <scope>NUCLEOTIDE SEQUENCE</scope>
    <source>
        <strain evidence="12">Duluth1</strain>
        <tissue evidence="12">Whole animal</tissue>
    </source>
</reference>
<dbReference type="Proteomes" id="UP000828390">
    <property type="component" value="Unassembled WGS sequence"/>
</dbReference>
<keyword evidence="8" id="KW-0206">Cytoskeleton</keyword>
<keyword evidence="4" id="KW-0132">Cell division</keyword>
<feature type="coiled-coil region" evidence="10">
    <location>
        <begin position="415"/>
        <end position="442"/>
    </location>
</feature>
<dbReference type="InterPro" id="IPR032733">
    <property type="entry name" value="HAUS3_N"/>
</dbReference>
<comment type="subcellular location">
    <subcellularLocation>
        <location evidence="1">Cytoplasm</location>
        <location evidence="1">Cytoskeleton</location>
        <location evidence="1">Spindle</location>
    </subcellularLocation>
</comment>
<gene>
    <name evidence="12" type="ORF">DPMN_091658</name>
</gene>
<dbReference type="GO" id="GO:0051225">
    <property type="term" value="P:spindle assembly"/>
    <property type="evidence" value="ECO:0007669"/>
    <property type="project" value="InterPro"/>
</dbReference>
<evidence type="ECO:0000256" key="6">
    <source>
        <dbReference type="ARBA" id="ARBA00022776"/>
    </source>
</evidence>
<protein>
    <recommendedName>
        <fullName evidence="11">HAUS augmin-like complex subunit 3 N-terminal domain-containing protein</fullName>
    </recommendedName>
</protein>
<name>A0A9D4KZX4_DREPO</name>
<comment type="caution">
    <text evidence="12">The sequence shown here is derived from an EMBL/GenBank/DDBJ whole genome shotgun (WGS) entry which is preliminary data.</text>
</comment>
<evidence type="ECO:0000256" key="4">
    <source>
        <dbReference type="ARBA" id="ARBA00022618"/>
    </source>
</evidence>
<dbReference type="GO" id="GO:0005874">
    <property type="term" value="C:microtubule"/>
    <property type="evidence" value="ECO:0007669"/>
    <property type="project" value="UniProtKB-KW"/>
</dbReference>
<feature type="domain" description="HAUS augmin-like complex subunit 3 N-terminal" evidence="11">
    <location>
        <begin position="43"/>
        <end position="155"/>
    </location>
</feature>
<proteinExistence type="inferred from homology"/>
<evidence type="ECO:0000256" key="1">
    <source>
        <dbReference type="ARBA" id="ARBA00004186"/>
    </source>
</evidence>